<sequence>MADRIRTFPPGTCTGRAAGKRYVATRSQFSAGRAIKLVAEELGGQDYISVNLYDLTSGPQLNPCEMPSAKIIAFVRAFIVDESDEP</sequence>
<comment type="caution">
    <text evidence="1">The sequence shown here is derived from an EMBL/GenBank/DDBJ whole genome shotgun (WGS) entry which is preliminary data.</text>
</comment>
<evidence type="ECO:0000313" key="1">
    <source>
        <dbReference type="EMBL" id="NEK22579.1"/>
    </source>
</evidence>
<keyword evidence="2" id="KW-1185">Reference proteome</keyword>
<accession>A0A6P0C8Q0</accession>
<evidence type="ECO:0000313" key="2">
    <source>
        <dbReference type="Proteomes" id="UP000468591"/>
    </source>
</evidence>
<organism evidence="1 2">
    <name type="scientific">Sulfitobacter sediminilitoris</name>
    <dbReference type="NCBI Taxonomy" id="2698830"/>
    <lineage>
        <taxon>Bacteria</taxon>
        <taxon>Pseudomonadati</taxon>
        <taxon>Pseudomonadota</taxon>
        <taxon>Alphaproteobacteria</taxon>
        <taxon>Rhodobacterales</taxon>
        <taxon>Roseobacteraceae</taxon>
        <taxon>Sulfitobacter</taxon>
    </lineage>
</organism>
<dbReference type="Proteomes" id="UP000468591">
    <property type="component" value="Unassembled WGS sequence"/>
</dbReference>
<proteinExistence type="predicted"/>
<dbReference type="RefSeq" id="WP_164353490.1">
    <property type="nucleotide sequence ID" value="NZ_JAABNT010000004.1"/>
</dbReference>
<gene>
    <name evidence="1" type="ORF">GV827_09200</name>
</gene>
<dbReference type="EMBL" id="JAABNT010000004">
    <property type="protein sequence ID" value="NEK22579.1"/>
    <property type="molecule type" value="Genomic_DNA"/>
</dbReference>
<dbReference type="AlphaFoldDB" id="A0A6P0C8Q0"/>
<reference evidence="1 2" key="1">
    <citation type="submission" date="2020-01" db="EMBL/GenBank/DDBJ databases">
        <title>Sulfitobacter sediminilitoris sp. nov., isolated from a tidal flat.</title>
        <authorList>
            <person name="Park S."/>
            <person name="Yoon J.-H."/>
        </authorList>
    </citation>
    <scope>NUCLEOTIDE SEQUENCE [LARGE SCALE GENOMIC DNA]</scope>
    <source>
        <strain evidence="1 2">JBTF-M27</strain>
    </source>
</reference>
<evidence type="ECO:0008006" key="3">
    <source>
        <dbReference type="Google" id="ProtNLM"/>
    </source>
</evidence>
<name>A0A6P0C8Q0_9RHOB</name>
<protein>
    <recommendedName>
        <fullName evidence="3">Peptide methionine sulfoxide reductase</fullName>
    </recommendedName>
</protein>